<dbReference type="PANTHER" id="PTHR10742:SF410">
    <property type="entry name" value="LYSINE-SPECIFIC HISTONE DEMETHYLASE 2"/>
    <property type="match status" value="1"/>
</dbReference>
<evidence type="ECO:0000313" key="2">
    <source>
        <dbReference type="EMBL" id="EOR26475.1"/>
    </source>
</evidence>
<comment type="caution">
    <text evidence="2">The sequence shown here is derived from an EMBL/GenBank/DDBJ whole genome shotgun (WGS) entry which is preliminary data.</text>
</comment>
<dbReference type="Proteomes" id="UP000013988">
    <property type="component" value="Unassembled WGS sequence"/>
</dbReference>
<dbReference type="PANTHER" id="PTHR10742">
    <property type="entry name" value="FLAVIN MONOAMINE OXIDASE"/>
    <property type="match status" value="1"/>
</dbReference>
<proteinExistence type="predicted"/>
<gene>
    <name evidence="2" type="ORF">A500_07866</name>
</gene>
<dbReference type="PATRIC" id="fig|1202534.3.peg.1573"/>
<reference evidence="2 3" key="1">
    <citation type="submission" date="2013-03" db="EMBL/GenBank/DDBJ databases">
        <title>Whole genome shotgun sequencing of Clostridium sartagoforme AAU1.</title>
        <authorList>
            <person name="Joshi C.G."/>
            <person name="Duggirala S.M."/>
            <person name="Nathani N.M."/>
            <person name="Bhatt V.D."/>
            <person name="Patel A.K."/>
            <person name="Pandya P.R."/>
            <person name="KaPatel J.A."/>
        </authorList>
    </citation>
    <scope>NUCLEOTIDE SEQUENCE [LARGE SCALE GENOMIC DNA]</scope>
    <source>
        <strain evidence="2 3">AAU1</strain>
    </source>
</reference>
<organism evidence="2 3">
    <name type="scientific">Clostridium sartagoforme AAU1</name>
    <dbReference type="NCBI Taxonomy" id="1202534"/>
    <lineage>
        <taxon>Bacteria</taxon>
        <taxon>Bacillati</taxon>
        <taxon>Bacillota</taxon>
        <taxon>Clostridia</taxon>
        <taxon>Eubacteriales</taxon>
        <taxon>Clostridiaceae</taxon>
        <taxon>Clostridium</taxon>
    </lineage>
</organism>
<keyword evidence="3" id="KW-1185">Reference proteome</keyword>
<feature type="domain" description="Amine oxidase" evidence="1">
    <location>
        <begin position="70"/>
        <end position="564"/>
    </location>
</feature>
<sequence length="574" mass="66177">MYRINYIQPNNPTYEERKNMVRIALEEVGRLEDFDNLLELLAPPKEITNIASPGIAKGKGIKVGIIGAGVAGLSAAFELRKLGFDITIFEQQKQRIGGRIYTHYFDKERDLYGELGAMRIPAIHEAAWHYIDLFKLPTSKFVENNPNTYIYIRNTRVRNDPQGIGVSREIYPQFNLTAAEKELSWRQLIGLGLEKELYKIDPETRRELVEIKKEYSPQINALGDLSIRRVMELNGLSQGAMELIASISSFLGYFYYNSYMENLQEQYTVDYAFRYYINGGFANLPNAFYSSLISGNPKEYINIPQSDLGTVTFKMGRSVNEMHLNSDNNKVSINYSYEDRPEPVYSEEFDYVVCAIPFSSLRNIDLYPMFSTDKMQAIRALNYTQSQKTLFLCNDRFWEREPSKIVGGSSITDLVISTIWYPNNLTINNTNRRKKESKKHKRQITLDNPGVLLASYNLNQDAIRLGNNQPYIDRVKRQVENVHGLPLDYLNSIVEDYKLIQWDQEDGFFGAFCYYLPQQQRLFAYSSAKSEYNERVYFAGEHVSTAHGWLQGSFNSAMKAANDIAVHYKNNFIN</sequence>
<dbReference type="InterPro" id="IPR050281">
    <property type="entry name" value="Flavin_monoamine_oxidase"/>
</dbReference>
<dbReference type="InterPro" id="IPR002937">
    <property type="entry name" value="Amino_oxidase"/>
</dbReference>
<protein>
    <submittedName>
        <fullName evidence="2">Amine oxidase</fullName>
    </submittedName>
</protein>
<dbReference type="Pfam" id="PF01593">
    <property type="entry name" value="Amino_oxidase"/>
    <property type="match status" value="1"/>
</dbReference>
<dbReference type="SUPFAM" id="SSF54373">
    <property type="entry name" value="FAD-linked reductases, C-terminal domain"/>
    <property type="match status" value="1"/>
</dbReference>
<dbReference type="Gene3D" id="1.20.1440.240">
    <property type="match status" value="1"/>
</dbReference>
<dbReference type="GO" id="GO:0016491">
    <property type="term" value="F:oxidoreductase activity"/>
    <property type="evidence" value="ECO:0007669"/>
    <property type="project" value="InterPro"/>
</dbReference>
<dbReference type="AlphaFoldDB" id="R9CBT4"/>
<dbReference type="Gene3D" id="3.90.660.10">
    <property type="match status" value="1"/>
</dbReference>
<dbReference type="Gene3D" id="3.50.50.60">
    <property type="entry name" value="FAD/NAD(P)-binding domain"/>
    <property type="match status" value="1"/>
</dbReference>
<evidence type="ECO:0000259" key="1">
    <source>
        <dbReference type="Pfam" id="PF01593"/>
    </source>
</evidence>
<dbReference type="InterPro" id="IPR036188">
    <property type="entry name" value="FAD/NAD-bd_sf"/>
</dbReference>
<name>R9CBT4_9CLOT</name>
<dbReference type="EMBL" id="ASRV01000092">
    <property type="protein sequence ID" value="EOR26475.1"/>
    <property type="molecule type" value="Genomic_DNA"/>
</dbReference>
<accession>R9CBT4</accession>
<dbReference type="SUPFAM" id="SSF51905">
    <property type="entry name" value="FAD/NAD(P)-binding domain"/>
    <property type="match status" value="1"/>
</dbReference>
<evidence type="ECO:0000313" key="3">
    <source>
        <dbReference type="Proteomes" id="UP000013988"/>
    </source>
</evidence>